<dbReference type="PANTHER" id="PTHR43584">
    <property type="entry name" value="NUCLEOTIDYL TRANSFERASE"/>
    <property type="match status" value="1"/>
</dbReference>
<reference evidence="4 5" key="1">
    <citation type="submission" date="2020-12" db="EMBL/GenBank/DDBJ databases">
        <authorList>
            <person name="Awala S.I."/>
            <person name="Gwak J.-H."/>
            <person name="Kim S.-J."/>
            <person name="Rhee S.-K."/>
        </authorList>
    </citation>
    <scope>NUCLEOTIDE SEQUENCE [LARGE SCALE GENOMIC DNA]</scope>
    <source>
        <strain evidence="4 5">IT5</strain>
    </source>
</reference>
<feature type="domain" description="Mannose-1-phosphate guanyltransferase C-terminal" evidence="3">
    <location>
        <begin position="79"/>
        <end position="162"/>
    </location>
</feature>
<keyword evidence="2" id="KW-0012">Acyltransferase</keyword>
<dbReference type="SUPFAM" id="SSF51161">
    <property type="entry name" value="Trimeric LpxA-like enzymes"/>
    <property type="match status" value="1"/>
</dbReference>
<evidence type="ECO:0000256" key="1">
    <source>
        <dbReference type="ARBA" id="ARBA00022679"/>
    </source>
</evidence>
<keyword evidence="5" id="KW-1185">Reference proteome</keyword>
<keyword evidence="1" id="KW-0808">Transferase</keyword>
<dbReference type="InterPro" id="IPR056729">
    <property type="entry name" value="GMPPB_C"/>
</dbReference>
<proteinExistence type="predicted"/>
<dbReference type="EMBL" id="CP065956">
    <property type="protein sequence ID" value="QSR87051.1"/>
    <property type="molecule type" value="Genomic_DNA"/>
</dbReference>
<protein>
    <submittedName>
        <fullName evidence="4">UDP-N-acetylglucosamine diphosphorylase</fullName>
    </submittedName>
</protein>
<sequence length="229" mass="25254">MGDQSLLPFHPSRFFDLSQTRHPLLFKEVENVWLVLEKIKGYLEEILVPGIHGNIPGNCYVGQKVFIGKGTRVYPGAVIEGPAWIGENCSIRAGCFIRQNVIVEEGCVLGNSCEFKNSFLFKNCQVPHFNYVGDSILGRQVHLGAGVILSNLKLNGTEVKIKLDDKIYSTGLRKFGAILGDETQIGCNAVLNPGSIIGKKTLIFPGVIWHGILLSEGKVIKHKQELEIL</sequence>
<dbReference type="Gene3D" id="2.160.10.10">
    <property type="entry name" value="Hexapeptide repeat proteins"/>
    <property type="match status" value="1"/>
</dbReference>
<evidence type="ECO:0000313" key="4">
    <source>
        <dbReference type="EMBL" id="QSR87051.1"/>
    </source>
</evidence>
<evidence type="ECO:0000313" key="5">
    <source>
        <dbReference type="Proteomes" id="UP000663088"/>
    </source>
</evidence>
<evidence type="ECO:0000256" key="2">
    <source>
        <dbReference type="ARBA" id="ARBA00023315"/>
    </source>
</evidence>
<evidence type="ECO:0000259" key="3">
    <source>
        <dbReference type="Pfam" id="PF25087"/>
    </source>
</evidence>
<dbReference type="InterPro" id="IPR011004">
    <property type="entry name" value="Trimer_LpxA-like_sf"/>
</dbReference>
<organism evidence="4 5">
    <name type="scientific">Candidatus Methylacidiphilum infernorum</name>
    <dbReference type="NCBI Taxonomy" id="511746"/>
    <lineage>
        <taxon>Bacteria</taxon>
        <taxon>Pseudomonadati</taxon>
        <taxon>Verrucomicrobiota</taxon>
        <taxon>Methylacidiphilae</taxon>
        <taxon>Methylacidiphilales</taxon>
        <taxon>Methylacidiphilaceae</taxon>
        <taxon>Methylacidiphilum (ex Ratnadevi et al. 2023)</taxon>
    </lineage>
</organism>
<dbReference type="RefSeq" id="WP_206847503.1">
    <property type="nucleotide sequence ID" value="NZ_CP065956.1"/>
</dbReference>
<dbReference type="InterPro" id="IPR050065">
    <property type="entry name" value="GlmU-like"/>
</dbReference>
<dbReference type="CDD" id="cd05636">
    <property type="entry name" value="LbH_G1P_TT_C_like"/>
    <property type="match status" value="1"/>
</dbReference>
<dbReference type="Pfam" id="PF25087">
    <property type="entry name" value="GMPPB_C"/>
    <property type="match status" value="1"/>
</dbReference>
<dbReference type="Proteomes" id="UP000663088">
    <property type="component" value="Chromosome"/>
</dbReference>
<accession>A0ABX7PVN1</accession>
<gene>
    <name evidence="4" type="ORF">EM20IM_01410</name>
</gene>
<name>A0ABX7PVN1_9BACT</name>
<dbReference type="PANTHER" id="PTHR43584:SF8">
    <property type="entry name" value="N-ACETYLMURAMATE ALPHA-1-PHOSPHATE URIDYLYLTRANSFERASE"/>
    <property type="match status" value="1"/>
</dbReference>